<keyword evidence="2" id="KW-1185">Reference proteome</keyword>
<dbReference type="Proteomes" id="UP001562425">
    <property type="component" value="Unassembled WGS sequence"/>
</dbReference>
<proteinExistence type="predicted"/>
<comment type="caution">
    <text evidence="1">The sequence shown here is derived from an EMBL/GenBank/DDBJ whole genome shotgun (WGS) entry which is preliminary data.</text>
</comment>
<name>A0ABD1CQP0_CULPP</name>
<protein>
    <submittedName>
        <fullName evidence="1">Uncharacterized protein</fullName>
    </submittedName>
</protein>
<dbReference type="EMBL" id="JBEHCU010010126">
    <property type="protein sequence ID" value="KAL1378745.1"/>
    <property type="molecule type" value="Genomic_DNA"/>
</dbReference>
<evidence type="ECO:0000313" key="2">
    <source>
        <dbReference type="Proteomes" id="UP001562425"/>
    </source>
</evidence>
<feature type="non-terminal residue" evidence="1">
    <location>
        <position position="1"/>
    </location>
</feature>
<dbReference type="AlphaFoldDB" id="A0ABD1CQP0"/>
<organism evidence="1 2">
    <name type="scientific">Culex pipiens pipiens</name>
    <name type="common">Northern house mosquito</name>
    <dbReference type="NCBI Taxonomy" id="38569"/>
    <lineage>
        <taxon>Eukaryota</taxon>
        <taxon>Metazoa</taxon>
        <taxon>Ecdysozoa</taxon>
        <taxon>Arthropoda</taxon>
        <taxon>Hexapoda</taxon>
        <taxon>Insecta</taxon>
        <taxon>Pterygota</taxon>
        <taxon>Neoptera</taxon>
        <taxon>Endopterygota</taxon>
        <taxon>Diptera</taxon>
        <taxon>Nematocera</taxon>
        <taxon>Culicoidea</taxon>
        <taxon>Culicidae</taxon>
        <taxon>Culicinae</taxon>
        <taxon>Culicini</taxon>
        <taxon>Culex</taxon>
        <taxon>Culex</taxon>
    </lineage>
</organism>
<evidence type="ECO:0000313" key="1">
    <source>
        <dbReference type="EMBL" id="KAL1378745.1"/>
    </source>
</evidence>
<reference evidence="1 2" key="1">
    <citation type="submission" date="2024-05" db="EMBL/GenBank/DDBJ databases">
        <title>Culex pipiens pipiens assembly and annotation.</title>
        <authorList>
            <person name="Alout H."/>
            <person name="Durand T."/>
        </authorList>
    </citation>
    <scope>NUCLEOTIDE SEQUENCE [LARGE SCALE GENOMIC DNA]</scope>
    <source>
        <strain evidence="1">HA-2024</strain>
        <tissue evidence="1">Whole body</tissue>
    </source>
</reference>
<feature type="non-terminal residue" evidence="1">
    <location>
        <position position="50"/>
    </location>
</feature>
<gene>
    <name evidence="1" type="ORF">pipiens_000532</name>
</gene>
<sequence>VLCSLEPCKFVEKRRLDVRFLKAISQLRCSRRIRSLFASFKNAAVQCGNP</sequence>
<accession>A0ABD1CQP0</accession>